<dbReference type="Proteomes" id="UP001558652">
    <property type="component" value="Unassembled WGS sequence"/>
</dbReference>
<gene>
    <name evidence="2" type="ORF">AAG570_009857</name>
</gene>
<dbReference type="EMBL" id="JBFDAA010000004">
    <property type="protein sequence ID" value="KAL1138165.1"/>
    <property type="molecule type" value="Genomic_DNA"/>
</dbReference>
<feature type="region of interest" description="Disordered" evidence="1">
    <location>
        <begin position="1"/>
        <end position="138"/>
    </location>
</feature>
<feature type="compositionally biased region" description="Basic and acidic residues" evidence="1">
    <location>
        <begin position="25"/>
        <end position="107"/>
    </location>
</feature>
<evidence type="ECO:0000313" key="2">
    <source>
        <dbReference type="EMBL" id="KAL1138165.1"/>
    </source>
</evidence>
<evidence type="ECO:0000313" key="3">
    <source>
        <dbReference type="Proteomes" id="UP001558652"/>
    </source>
</evidence>
<keyword evidence="3" id="KW-1185">Reference proteome</keyword>
<accession>A0ABD0YQA0</accession>
<name>A0ABD0YQA0_9HEMI</name>
<comment type="caution">
    <text evidence="2">The sequence shown here is derived from an EMBL/GenBank/DDBJ whole genome shotgun (WGS) entry which is preliminary data.</text>
</comment>
<proteinExistence type="predicted"/>
<reference evidence="2 3" key="1">
    <citation type="submission" date="2024-07" db="EMBL/GenBank/DDBJ databases">
        <title>Chromosome-level genome assembly of the water stick insect Ranatra chinensis (Heteroptera: Nepidae).</title>
        <authorList>
            <person name="Liu X."/>
        </authorList>
    </citation>
    <scope>NUCLEOTIDE SEQUENCE [LARGE SCALE GENOMIC DNA]</scope>
    <source>
        <strain evidence="2">Cailab_2021Rc</strain>
        <tissue evidence="2">Muscle</tissue>
    </source>
</reference>
<protein>
    <submittedName>
        <fullName evidence="2">Uncharacterized protein</fullName>
    </submittedName>
</protein>
<dbReference type="AlphaFoldDB" id="A0ABD0YQA0"/>
<organism evidence="2 3">
    <name type="scientific">Ranatra chinensis</name>
    <dbReference type="NCBI Taxonomy" id="642074"/>
    <lineage>
        <taxon>Eukaryota</taxon>
        <taxon>Metazoa</taxon>
        <taxon>Ecdysozoa</taxon>
        <taxon>Arthropoda</taxon>
        <taxon>Hexapoda</taxon>
        <taxon>Insecta</taxon>
        <taxon>Pterygota</taxon>
        <taxon>Neoptera</taxon>
        <taxon>Paraneoptera</taxon>
        <taxon>Hemiptera</taxon>
        <taxon>Heteroptera</taxon>
        <taxon>Panheteroptera</taxon>
        <taxon>Nepomorpha</taxon>
        <taxon>Nepidae</taxon>
        <taxon>Ranatrinae</taxon>
        <taxon>Ranatra</taxon>
    </lineage>
</organism>
<evidence type="ECO:0000256" key="1">
    <source>
        <dbReference type="SAM" id="MobiDB-lite"/>
    </source>
</evidence>
<sequence>MVSTERMDTTPQEEITRPKSFKSTWRVEEDRSIPRDWECRGDEGGTSKEAKENERGTSKETKENERGTSKETKENERGTSKETKENERGTCKETKENEKRESEKMWEGIEDTCPMVNTGEPRERRNVDGSGALRTAVP</sequence>